<accession>A0A9X3TZ90</accession>
<reference evidence="1" key="2">
    <citation type="journal article" date="2023" name="Syst. Appl. Microbiol.">
        <title>Govania unica gen. nov., sp. nov., a rare biosphere bacterium that represents a novel family in the class Alphaproteobacteria.</title>
        <authorList>
            <person name="Vandamme P."/>
            <person name="Peeters C."/>
            <person name="Hettiarachchi A."/>
            <person name="Cnockaert M."/>
            <person name="Carlier A."/>
        </authorList>
    </citation>
    <scope>NUCLEOTIDE SEQUENCE</scope>
    <source>
        <strain evidence="1">LMG 31809</strain>
    </source>
</reference>
<proteinExistence type="predicted"/>
<dbReference type="PIRSF" id="PIRSF030200">
    <property type="entry name" value="PaaB"/>
    <property type="match status" value="1"/>
</dbReference>
<dbReference type="NCBIfam" id="TIGR02157">
    <property type="entry name" value="PA_CoA_Oxy2"/>
    <property type="match status" value="1"/>
</dbReference>
<comment type="caution">
    <text evidence="1">The sequence shown here is derived from an EMBL/GenBank/DDBJ whole genome shotgun (WGS) entry which is preliminary data.</text>
</comment>
<keyword evidence="2" id="KW-1185">Reference proteome</keyword>
<name>A0A9X3TZ90_9PROT</name>
<dbReference type="RefSeq" id="WP_274944175.1">
    <property type="nucleotide sequence ID" value="NZ_JANWOI010000004.1"/>
</dbReference>
<sequence>MTDHKAWPLYEIFLRSRNGLSHKHVGSLHAPDAEMAIANARDAYTRRGEGVSIWAVPSASIIASDPSDKATMYEPALDKGYRHATYYDIPEEVKNM</sequence>
<protein>
    <submittedName>
        <fullName evidence="1">1,2-phenylacetyl-CoA epoxidase subunit B</fullName>
    </submittedName>
</protein>
<evidence type="ECO:0000313" key="1">
    <source>
        <dbReference type="EMBL" id="MDA5194470.1"/>
    </source>
</evidence>
<dbReference type="Gene3D" id="3.10.20.520">
    <property type="entry name" value="Phenylacetic acid degradation B"/>
    <property type="match status" value="1"/>
</dbReference>
<gene>
    <name evidence="1" type="primary">paaB</name>
    <name evidence="1" type="ORF">NYP16_10955</name>
</gene>
<dbReference type="InterPro" id="IPR038693">
    <property type="entry name" value="PaaB_sf"/>
</dbReference>
<dbReference type="EMBL" id="JANWOI010000004">
    <property type="protein sequence ID" value="MDA5194470.1"/>
    <property type="molecule type" value="Genomic_DNA"/>
</dbReference>
<dbReference type="InterPro" id="IPR009359">
    <property type="entry name" value="PaaB"/>
</dbReference>
<dbReference type="Proteomes" id="UP001141619">
    <property type="component" value="Unassembled WGS sequence"/>
</dbReference>
<reference evidence="1" key="1">
    <citation type="submission" date="2022-08" db="EMBL/GenBank/DDBJ databases">
        <authorList>
            <person name="Vandamme P."/>
            <person name="Hettiarachchi A."/>
            <person name="Peeters C."/>
            <person name="Cnockaert M."/>
            <person name="Carlier A."/>
        </authorList>
    </citation>
    <scope>NUCLEOTIDE SEQUENCE</scope>
    <source>
        <strain evidence="1">LMG 31809</strain>
    </source>
</reference>
<dbReference type="AlphaFoldDB" id="A0A9X3TZ90"/>
<dbReference type="Pfam" id="PF06243">
    <property type="entry name" value="PaaB"/>
    <property type="match status" value="1"/>
</dbReference>
<evidence type="ECO:0000313" key="2">
    <source>
        <dbReference type="Proteomes" id="UP001141619"/>
    </source>
</evidence>
<organism evidence="1 2">
    <name type="scientific">Govanella unica</name>
    <dbReference type="NCBI Taxonomy" id="2975056"/>
    <lineage>
        <taxon>Bacteria</taxon>
        <taxon>Pseudomonadati</taxon>
        <taxon>Pseudomonadota</taxon>
        <taxon>Alphaproteobacteria</taxon>
        <taxon>Emcibacterales</taxon>
        <taxon>Govanellaceae</taxon>
        <taxon>Govanella</taxon>
    </lineage>
</organism>